<organism evidence="1 2">
    <name type="scientific">Mytilus edulis</name>
    <name type="common">Blue mussel</name>
    <dbReference type="NCBI Taxonomy" id="6550"/>
    <lineage>
        <taxon>Eukaryota</taxon>
        <taxon>Metazoa</taxon>
        <taxon>Spiralia</taxon>
        <taxon>Lophotrochozoa</taxon>
        <taxon>Mollusca</taxon>
        <taxon>Bivalvia</taxon>
        <taxon>Autobranchia</taxon>
        <taxon>Pteriomorphia</taxon>
        <taxon>Mytilida</taxon>
        <taxon>Mytiloidea</taxon>
        <taxon>Mytilidae</taxon>
        <taxon>Mytilinae</taxon>
        <taxon>Mytilus</taxon>
    </lineage>
</organism>
<dbReference type="EMBL" id="CAJPWZ010002780">
    <property type="protein sequence ID" value="CAG2245591.1"/>
    <property type="molecule type" value="Genomic_DNA"/>
</dbReference>
<proteinExistence type="predicted"/>
<dbReference type="OrthoDB" id="10419370at2759"/>
<keyword evidence="2" id="KW-1185">Reference proteome</keyword>
<name>A0A8S3US58_MYTED</name>
<gene>
    <name evidence="1" type="ORF">MEDL_57596</name>
</gene>
<evidence type="ECO:0000313" key="1">
    <source>
        <dbReference type="EMBL" id="CAG2245591.1"/>
    </source>
</evidence>
<dbReference type="AlphaFoldDB" id="A0A8S3US58"/>
<evidence type="ECO:0000313" key="2">
    <source>
        <dbReference type="Proteomes" id="UP000683360"/>
    </source>
</evidence>
<reference evidence="1" key="1">
    <citation type="submission" date="2021-03" db="EMBL/GenBank/DDBJ databases">
        <authorList>
            <person name="Bekaert M."/>
        </authorList>
    </citation>
    <scope>NUCLEOTIDE SEQUENCE</scope>
</reference>
<sequence length="159" mass="18440">MNVSDHHPVQMTCVFDFVKVTQKQRKSSNVTPKIKWDKMDMDLYKAMIDTSSKLILEKLDNKQIGLEESIQTTCEIMANSAIKSSNIKPSYNAKPKLKVWTPAIQVALKEMRNSYNAWVKSGKHEDLDNVLSWRNDEQNNFFENQSVSKLQKEERTKKS</sequence>
<protein>
    <submittedName>
        <fullName evidence="1">Uncharacterized protein</fullName>
    </submittedName>
</protein>
<dbReference type="Proteomes" id="UP000683360">
    <property type="component" value="Unassembled WGS sequence"/>
</dbReference>
<accession>A0A8S3US58</accession>
<comment type="caution">
    <text evidence="1">The sequence shown here is derived from an EMBL/GenBank/DDBJ whole genome shotgun (WGS) entry which is preliminary data.</text>
</comment>